<dbReference type="Gene3D" id="3.40.50.720">
    <property type="entry name" value="NAD(P)-binding Rossmann-like Domain"/>
    <property type="match status" value="1"/>
</dbReference>
<proteinExistence type="predicted"/>
<dbReference type="SUPFAM" id="SSF51735">
    <property type="entry name" value="NAD(P)-binding Rossmann-fold domains"/>
    <property type="match status" value="1"/>
</dbReference>
<dbReference type="Pfam" id="PF01073">
    <property type="entry name" value="3Beta_HSD"/>
    <property type="match status" value="1"/>
</dbReference>
<gene>
    <name evidence="2" type="ORF">UFOPK4179_00705</name>
</gene>
<dbReference type="GO" id="GO:0016616">
    <property type="term" value="F:oxidoreductase activity, acting on the CH-OH group of donors, NAD or NADP as acceptor"/>
    <property type="evidence" value="ECO:0007669"/>
    <property type="project" value="InterPro"/>
</dbReference>
<evidence type="ECO:0000313" key="2">
    <source>
        <dbReference type="EMBL" id="CAB4367912.1"/>
    </source>
</evidence>
<reference evidence="2" key="1">
    <citation type="submission" date="2020-05" db="EMBL/GenBank/DDBJ databases">
        <authorList>
            <person name="Chiriac C."/>
            <person name="Salcher M."/>
            <person name="Ghai R."/>
            <person name="Kavagutti S V."/>
        </authorList>
    </citation>
    <scope>NUCLEOTIDE SEQUENCE</scope>
</reference>
<protein>
    <submittedName>
        <fullName evidence="2">Unannotated protein</fullName>
    </submittedName>
</protein>
<feature type="domain" description="3-beta hydroxysteroid dehydrogenase/isomerase" evidence="1">
    <location>
        <begin position="5"/>
        <end position="248"/>
    </location>
</feature>
<dbReference type="EMBL" id="CAETWZ010000056">
    <property type="protein sequence ID" value="CAB4367912.1"/>
    <property type="molecule type" value="Genomic_DNA"/>
</dbReference>
<dbReference type="AlphaFoldDB" id="A0A6J6AGJ8"/>
<dbReference type="InterPro" id="IPR036291">
    <property type="entry name" value="NAD(P)-bd_dom_sf"/>
</dbReference>
<organism evidence="2">
    <name type="scientific">freshwater metagenome</name>
    <dbReference type="NCBI Taxonomy" id="449393"/>
    <lineage>
        <taxon>unclassified sequences</taxon>
        <taxon>metagenomes</taxon>
        <taxon>ecological metagenomes</taxon>
    </lineage>
</organism>
<dbReference type="InterPro" id="IPR002225">
    <property type="entry name" value="3Beta_OHSteriod_DH/Estase"/>
</dbReference>
<dbReference type="PANTHER" id="PTHR43000">
    <property type="entry name" value="DTDP-D-GLUCOSE 4,6-DEHYDRATASE-RELATED"/>
    <property type="match status" value="1"/>
</dbReference>
<dbReference type="GO" id="GO:0006694">
    <property type="term" value="P:steroid biosynthetic process"/>
    <property type="evidence" value="ECO:0007669"/>
    <property type="project" value="InterPro"/>
</dbReference>
<sequence length="328" mass="35101">MKVLVTGTGSMLLRGIANELINRGDEVVCLQRRPADAGINQNSKHVSADIRDVEAVTSAASGCDAIIHGAARVGIVGKWHDFQTTNVQGTENVITAAKKQNVSRLVFVSTPSVAHTGQSLVGAPATPATIGRKSSFYAESKAIAERIALDANSEHLAVLAIRPHLVWGPGDTQLIGRIVERASNGRLAIIGNGNALVDTTYVDNAVSGHVAALDALHVGANCAGKAYVLSNGEPRTVHELFRSICSAANLPYEPRHIPLVTGLFLGSVVERVWPLLRSSEPPITRFVAEQLGTAHWFDQRSFQNDCSWTPHVTVDEGFSHLAEWFAAQ</sequence>
<name>A0A6J6AGJ8_9ZZZZ</name>
<accession>A0A6J6AGJ8</accession>
<evidence type="ECO:0000259" key="1">
    <source>
        <dbReference type="Pfam" id="PF01073"/>
    </source>
</evidence>